<evidence type="ECO:0000313" key="1">
    <source>
        <dbReference type="EMBL" id="NEI52688.1"/>
    </source>
</evidence>
<dbReference type="Proteomes" id="UP000661163">
    <property type="component" value="Unassembled WGS sequence"/>
</dbReference>
<dbReference type="AlphaFoldDB" id="A0AAE4YZ15"/>
<dbReference type="RefSeq" id="WP_164566534.1">
    <property type="nucleotide sequence ID" value="NZ_WUFC01000046.1"/>
</dbReference>
<sequence>MHTKDFLAGELEKAGLPEMAKNARAGMYHDFLSPLPFPEMQLDLELNMAVESGNEAAAELRKRHHAGEFDASFEESEEWAESADGKDALAQLFGGMKS</sequence>
<name>A0AAE4YZ15_9HYPH</name>
<gene>
    <name evidence="1" type="ORF">GR217_34280</name>
</gene>
<evidence type="ECO:0000313" key="2">
    <source>
        <dbReference type="Proteomes" id="UP000661163"/>
    </source>
</evidence>
<protein>
    <submittedName>
        <fullName evidence="1">Uncharacterized protein</fullName>
    </submittedName>
</protein>
<organism evidence="1 2">
    <name type="scientific">Rhizobium ruizarguesonis</name>
    <dbReference type="NCBI Taxonomy" id="2081791"/>
    <lineage>
        <taxon>Bacteria</taxon>
        <taxon>Pseudomonadati</taxon>
        <taxon>Pseudomonadota</taxon>
        <taxon>Alphaproteobacteria</taxon>
        <taxon>Hyphomicrobiales</taxon>
        <taxon>Rhizobiaceae</taxon>
        <taxon>Rhizobium/Agrobacterium group</taxon>
        <taxon>Rhizobium</taxon>
    </lineage>
</organism>
<reference evidence="1 2" key="1">
    <citation type="submission" date="2019-12" db="EMBL/GenBank/DDBJ databases">
        <title>Rhizobium genotypes associated with high levels of biological nitrogen fixation by grain legumes in a temperate-maritime cropping system.</title>
        <authorList>
            <person name="Maluk M."/>
            <person name="Francesc Ferrando Molina F."/>
            <person name="Lopez Del Egido L."/>
            <person name="Lafos M."/>
            <person name="Langarica-Fuentes A."/>
            <person name="Gebre Yohannes G."/>
            <person name="Young M.W."/>
            <person name="Martin P."/>
            <person name="Gantlett R."/>
            <person name="Kenicer G."/>
            <person name="Hawes C."/>
            <person name="Begg G.S."/>
            <person name="Quilliam R.S."/>
            <person name="Squire G.R."/>
            <person name="Poole P.S."/>
            <person name="Young P.W."/>
            <person name="Iannetta P.M."/>
            <person name="James E.K."/>
        </authorList>
    </citation>
    <scope>NUCLEOTIDE SEQUENCE [LARGE SCALE GENOMIC DNA]</scope>
    <source>
        <strain evidence="1 2">JHI985</strain>
    </source>
</reference>
<accession>A0AAE4YZ15</accession>
<comment type="caution">
    <text evidence="1">The sequence shown here is derived from an EMBL/GenBank/DDBJ whole genome shotgun (WGS) entry which is preliminary data.</text>
</comment>
<dbReference type="EMBL" id="WUFC01000046">
    <property type="protein sequence ID" value="NEI52688.1"/>
    <property type="molecule type" value="Genomic_DNA"/>
</dbReference>
<proteinExistence type="predicted"/>